<feature type="region of interest" description="Disordered" evidence="1">
    <location>
        <begin position="281"/>
        <end position="321"/>
    </location>
</feature>
<evidence type="ECO:0000313" key="3">
    <source>
        <dbReference type="Proteomes" id="UP001165074"/>
    </source>
</evidence>
<name>A0A9W6S1D3_9ACTN</name>
<dbReference type="Proteomes" id="UP001165074">
    <property type="component" value="Unassembled WGS sequence"/>
</dbReference>
<gene>
    <name evidence="2" type="ORF">Airi02_032480</name>
</gene>
<evidence type="ECO:0000313" key="2">
    <source>
        <dbReference type="EMBL" id="GLY85319.1"/>
    </source>
</evidence>
<sequence length="340" mass="35100">MTAVVLLGDVPSTGIFRDMPGPVTVPMPPDLSPGGADAFLDLAAGELAAEAAVVVLFPAWRSHTAARLIGLARGALRTDRIAGVPIDLPPLALALVADQLAFLAPHVTPGALTGAALRLPGRTIAGAWLRTVAGLEHVTAGVGAHVRSYLPQAAFVASVAPRRGVHRITPTAPAPEFGESPEPPVLVLATTENGDVHWPDRGLVPALGASSLTRLPAQPLSAEYWGTRKYVEFVAFSGHPQALPSTVKGIAYVTCAWCGELTASPRCAFCAMAGLVTDPSAADPPRRMAPAPPAEPPLSTGPPPVSPAPPRTPREHAPVDVLVGDLPPSALMRAQPLVPY</sequence>
<evidence type="ECO:0000256" key="1">
    <source>
        <dbReference type="SAM" id="MobiDB-lite"/>
    </source>
</evidence>
<protein>
    <submittedName>
        <fullName evidence="2">Uncharacterized protein</fullName>
    </submittedName>
</protein>
<organism evidence="2 3">
    <name type="scientific">Actinoallomurus iriomotensis</name>
    <dbReference type="NCBI Taxonomy" id="478107"/>
    <lineage>
        <taxon>Bacteria</taxon>
        <taxon>Bacillati</taxon>
        <taxon>Actinomycetota</taxon>
        <taxon>Actinomycetes</taxon>
        <taxon>Streptosporangiales</taxon>
        <taxon>Thermomonosporaceae</taxon>
        <taxon>Actinoallomurus</taxon>
    </lineage>
</organism>
<keyword evidence="3" id="KW-1185">Reference proteome</keyword>
<feature type="compositionally biased region" description="Pro residues" evidence="1">
    <location>
        <begin position="290"/>
        <end position="311"/>
    </location>
</feature>
<dbReference type="AlphaFoldDB" id="A0A9W6S1D3"/>
<dbReference type="EMBL" id="BSTK01000004">
    <property type="protein sequence ID" value="GLY85319.1"/>
    <property type="molecule type" value="Genomic_DNA"/>
</dbReference>
<accession>A0A9W6S1D3</accession>
<reference evidence="2" key="1">
    <citation type="submission" date="2023-03" db="EMBL/GenBank/DDBJ databases">
        <title>Actinoallomurus iriomotensis NBRC 103684.</title>
        <authorList>
            <person name="Ichikawa N."/>
            <person name="Sato H."/>
            <person name="Tonouchi N."/>
        </authorList>
    </citation>
    <scope>NUCLEOTIDE SEQUENCE</scope>
    <source>
        <strain evidence="2">NBRC 103684</strain>
    </source>
</reference>
<comment type="caution">
    <text evidence="2">The sequence shown here is derived from an EMBL/GenBank/DDBJ whole genome shotgun (WGS) entry which is preliminary data.</text>
</comment>
<proteinExistence type="predicted"/>
<dbReference type="RefSeq" id="WP_285572161.1">
    <property type="nucleotide sequence ID" value="NZ_BSTK01000004.1"/>
</dbReference>